<dbReference type="InParanoid" id="A0A2J7R7C3"/>
<gene>
    <name evidence="1" type="ORF">B7P43_G12048</name>
</gene>
<dbReference type="AlphaFoldDB" id="A0A2J7R7C3"/>
<accession>A0A2J7R7C3</accession>
<sequence>MEIEKHHKEILRIASEQLLVLKSTIRLQRPRGRTRAVSSEISRLEEAKPHHWPTSSTSQLRCRVCSSRGKRRTVRTKCVKCDVGICISGCFQEFHTKATFR</sequence>
<reference evidence="1 2" key="1">
    <citation type="submission" date="2017-12" db="EMBL/GenBank/DDBJ databases">
        <title>Hemimetabolous genomes reveal molecular basis of termite eusociality.</title>
        <authorList>
            <person name="Harrison M.C."/>
            <person name="Jongepier E."/>
            <person name="Robertson H.M."/>
            <person name="Arning N."/>
            <person name="Bitard-Feildel T."/>
            <person name="Chao H."/>
            <person name="Childers C.P."/>
            <person name="Dinh H."/>
            <person name="Doddapaneni H."/>
            <person name="Dugan S."/>
            <person name="Gowin J."/>
            <person name="Greiner C."/>
            <person name="Han Y."/>
            <person name="Hu H."/>
            <person name="Hughes D.S.T."/>
            <person name="Huylmans A.-K."/>
            <person name="Kemena C."/>
            <person name="Kremer L.P.M."/>
            <person name="Lee S.L."/>
            <person name="Lopez-Ezquerra A."/>
            <person name="Mallet L."/>
            <person name="Monroy-Kuhn J.M."/>
            <person name="Moser A."/>
            <person name="Murali S.C."/>
            <person name="Muzny D.M."/>
            <person name="Otani S."/>
            <person name="Piulachs M.-D."/>
            <person name="Poelchau M."/>
            <person name="Qu J."/>
            <person name="Schaub F."/>
            <person name="Wada-Katsumata A."/>
            <person name="Worley K.C."/>
            <person name="Xie Q."/>
            <person name="Ylla G."/>
            <person name="Poulsen M."/>
            <person name="Gibbs R.A."/>
            <person name="Schal C."/>
            <person name="Richards S."/>
            <person name="Belles X."/>
            <person name="Korb J."/>
            <person name="Bornberg-Bauer E."/>
        </authorList>
    </citation>
    <scope>NUCLEOTIDE SEQUENCE [LARGE SCALE GENOMIC DNA]</scope>
    <source>
        <tissue evidence="1">Whole body</tissue>
    </source>
</reference>
<evidence type="ECO:0000313" key="2">
    <source>
        <dbReference type="Proteomes" id="UP000235965"/>
    </source>
</evidence>
<comment type="caution">
    <text evidence="1">The sequence shown here is derived from an EMBL/GenBank/DDBJ whole genome shotgun (WGS) entry which is preliminary data.</text>
</comment>
<evidence type="ECO:0008006" key="3">
    <source>
        <dbReference type="Google" id="ProtNLM"/>
    </source>
</evidence>
<dbReference type="Proteomes" id="UP000235965">
    <property type="component" value="Unassembled WGS sequence"/>
</dbReference>
<name>A0A2J7R7C3_9NEOP</name>
<keyword evidence="2" id="KW-1185">Reference proteome</keyword>
<protein>
    <recommendedName>
        <fullName evidence="3">PiggyBac transposable element-derived protein 4 C-terminal zinc-ribbon domain-containing protein</fullName>
    </recommendedName>
</protein>
<evidence type="ECO:0000313" key="1">
    <source>
        <dbReference type="EMBL" id="PNF36729.1"/>
    </source>
</evidence>
<organism evidence="1 2">
    <name type="scientific">Cryptotermes secundus</name>
    <dbReference type="NCBI Taxonomy" id="105785"/>
    <lineage>
        <taxon>Eukaryota</taxon>
        <taxon>Metazoa</taxon>
        <taxon>Ecdysozoa</taxon>
        <taxon>Arthropoda</taxon>
        <taxon>Hexapoda</taxon>
        <taxon>Insecta</taxon>
        <taxon>Pterygota</taxon>
        <taxon>Neoptera</taxon>
        <taxon>Polyneoptera</taxon>
        <taxon>Dictyoptera</taxon>
        <taxon>Blattodea</taxon>
        <taxon>Blattoidea</taxon>
        <taxon>Termitoidae</taxon>
        <taxon>Kalotermitidae</taxon>
        <taxon>Cryptotermitinae</taxon>
        <taxon>Cryptotermes</taxon>
    </lineage>
</organism>
<proteinExistence type="predicted"/>
<dbReference type="EMBL" id="NEVH01006734">
    <property type="protein sequence ID" value="PNF36729.1"/>
    <property type="molecule type" value="Genomic_DNA"/>
</dbReference>